<evidence type="ECO:0000313" key="7">
    <source>
        <dbReference type="EMBL" id="SIR89524.1"/>
    </source>
</evidence>
<evidence type="ECO:0000256" key="6">
    <source>
        <dbReference type="SAM" id="SignalP"/>
    </source>
</evidence>
<sequence length="253" mass="28171">MKYSINTLLILATLLSTGSAYAKLTIDNDARLKIGANASFNATAYASKNQITLMPQAFYDNNRVYIEGAEAGIYALKDNRQQLRLGASYDGRSFSPDDADTSALRQLDKRQWSALAHASYMYITAYGGLKVKASTDLLDRHGGQTVALSHLSKFTKDAWTIYPEIGAVWQSKDYNQYYYGISPNESLRTTLPEYQATSGWSPFATVTANYQLNDKISLFANQRLELLSKTQKDSPLTDGSIDSKTRIGVNYQF</sequence>
<proteinExistence type="inferred from homology"/>
<keyword evidence="4" id="KW-0472">Membrane</keyword>
<evidence type="ECO:0000256" key="5">
    <source>
        <dbReference type="ARBA" id="ARBA00023237"/>
    </source>
</evidence>
<dbReference type="InterPro" id="IPR010583">
    <property type="entry name" value="MipA"/>
</dbReference>
<accession>A0A1N7EN77</accession>
<evidence type="ECO:0000256" key="1">
    <source>
        <dbReference type="ARBA" id="ARBA00004442"/>
    </source>
</evidence>
<dbReference type="Proteomes" id="UP000187495">
    <property type="component" value="Unassembled WGS sequence"/>
</dbReference>
<dbReference type="PANTHER" id="PTHR38776:SF1">
    <property type="entry name" value="MLTA-INTERACTING PROTEIN-RELATED"/>
    <property type="match status" value="1"/>
</dbReference>
<dbReference type="STRING" id="34061.B0189_02400"/>
<dbReference type="AlphaFoldDB" id="A0A1N7EN77"/>
<keyword evidence="8" id="KW-1185">Reference proteome</keyword>
<feature type="signal peptide" evidence="6">
    <location>
        <begin position="1"/>
        <end position="22"/>
    </location>
</feature>
<name>A0A1N7EN77_9GAMM</name>
<organism evidence="7 8">
    <name type="scientific">Moraxella cuniculi DSM 21768</name>
    <dbReference type="NCBI Taxonomy" id="1122245"/>
    <lineage>
        <taxon>Bacteria</taxon>
        <taxon>Pseudomonadati</taxon>
        <taxon>Pseudomonadota</taxon>
        <taxon>Gammaproteobacteria</taxon>
        <taxon>Moraxellales</taxon>
        <taxon>Moraxellaceae</taxon>
        <taxon>Moraxella</taxon>
    </lineage>
</organism>
<evidence type="ECO:0000256" key="2">
    <source>
        <dbReference type="ARBA" id="ARBA00005722"/>
    </source>
</evidence>
<keyword evidence="3 6" id="KW-0732">Signal</keyword>
<evidence type="ECO:0000256" key="3">
    <source>
        <dbReference type="ARBA" id="ARBA00022729"/>
    </source>
</evidence>
<protein>
    <submittedName>
        <fullName evidence="7">Outer membrane protein</fullName>
    </submittedName>
</protein>
<evidence type="ECO:0000256" key="4">
    <source>
        <dbReference type="ARBA" id="ARBA00023136"/>
    </source>
</evidence>
<dbReference type="EMBL" id="FTNU01000006">
    <property type="protein sequence ID" value="SIR89524.1"/>
    <property type="molecule type" value="Genomic_DNA"/>
</dbReference>
<comment type="similarity">
    <text evidence="2">Belongs to the MipA/OmpV family.</text>
</comment>
<dbReference type="Pfam" id="PF06629">
    <property type="entry name" value="MipA"/>
    <property type="match status" value="1"/>
</dbReference>
<keyword evidence="5" id="KW-0998">Cell outer membrane</keyword>
<feature type="chain" id="PRO_5013020861" evidence="6">
    <location>
        <begin position="23"/>
        <end position="253"/>
    </location>
</feature>
<evidence type="ECO:0000313" key="8">
    <source>
        <dbReference type="Proteomes" id="UP000187495"/>
    </source>
</evidence>
<dbReference type="RefSeq" id="WP_076555130.1">
    <property type="nucleotide sequence ID" value="NZ_FTNU01000006.1"/>
</dbReference>
<reference evidence="8" key="1">
    <citation type="submission" date="2017-01" db="EMBL/GenBank/DDBJ databases">
        <authorList>
            <person name="Varghese N."/>
            <person name="Submissions S."/>
        </authorList>
    </citation>
    <scope>NUCLEOTIDE SEQUENCE [LARGE SCALE GENOMIC DNA]</scope>
    <source>
        <strain evidence="8">DSM 21768</strain>
    </source>
</reference>
<dbReference type="PANTHER" id="PTHR38776">
    <property type="entry name" value="MLTA-INTERACTING PROTEIN-RELATED"/>
    <property type="match status" value="1"/>
</dbReference>
<dbReference type="GO" id="GO:0009279">
    <property type="term" value="C:cell outer membrane"/>
    <property type="evidence" value="ECO:0007669"/>
    <property type="project" value="UniProtKB-SubCell"/>
</dbReference>
<comment type="subcellular location">
    <subcellularLocation>
        <location evidence="1">Cell outer membrane</location>
    </subcellularLocation>
</comment>
<gene>
    <name evidence="7" type="ORF">SAMN02745664_10641</name>
</gene>